<proteinExistence type="predicted"/>
<name>A0A0E9X7N3_ANGAN</name>
<evidence type="ECO:0000313" key="1">
    <source>
        <dbReference type="EMBL" id="JAH97718.1"/>
    </source>
</evidence>
<reference evidence="1" key="2">
    <citation type="journal article" date="2015" name="Fish Shellfish Immunol.">
        <title>Early steps in the European eel (Anguilla anguilla)-Vibrio vulnificus interaction in the gills: Role of the RtxA13 toxin.</title>
        <authorList>
            <person name="Callol A."/>
            <person name="Pajuelo D."/>
            <person name="Ebbesson L."/>
            <person name="Teles M."/>
            <person name="MacKenzie S."/>
            <person name="Amaro C."/>
        </authorList>
    </citation>
    <scope>NUCLEOTIDE SEQUENCE</scope>
</reference>
<reference evidence="1" key="1">
    <citation type="submission" date="2014-11" db="EMBL/GenBank/DDBJ databases">
        <authorList>
            <person name="Amaro Gonzalez C."/>
        </authorList>
    </citation>
    <scope>NUCLEOTIDE SEQUENCE</scope>
</reference>
<dbReference type="AlphaFoldDB" id="A0A0E9X7N3"/>
<dbReference type="EMBL" id="GBXM01010859">
    <property type="protein sequence ID" value="JAH97718.1"/>
    <property type="molecule type" value="Transcribed_RNA"/>
</dbReference>
<sequence length="78" mass="9044">MIISYSKIKSVRYVQILLRIYAGRRSGVYLDSEGKSTEMQLSWQLRNCSTSVELDCGIRFSQNHEIQPNKESCLLFPK</sequence>
<accession>A0A0E9X7N3</accession>
<organism evidence="1">
    <name type="scientific">Anguilla anguilla</name>
    <name type="common">European freshwater eel</name>
    <name type="synonym">Muraena anguilla</name>
    <dbReference type="NCBI Taxonomy" id="7936"/>
    <lineage>
        <taxon>Eukaryota</taxon>
        <taxon>Metazoa</taxon>
        <taxon>Chordata</taxon>
        <taxon>Craniata</taxon>
        <taxon>Vertebrata</taxon>
        <taxon>Euteleostomi</taxon>
        <taxon>Actinopterygii</taxon>
        <taxon>Neopterygii</taxon>
        <taxon>Teleostei</taxon>
        <taxon>Anguilliformes</taxon>
        <taxon>Anguillidae</taxon>
        <taxon>Anguilla</taxon>
    </lineage>
</organism>
<protein>
    <submittedName>
        <fullName evidence="1">Uncharacterized protein</fullName>
    </submittedName>
</protein>